<dbReference type="InterPro" id="IPR025530">
    <property type="entry name" value="DUF4417"/>
</dbReference>
<reference evidence="1 2" key="1">
    <citation type="submission" date="2018-08" db="EMBL/GenBank/DDBJ databases">
        <authorList>
            <person name="Hellinger R.D."/>
            <person name="Sparks H.E."/>
            <person name="Pedulla M.L."/>
            <person name="Garlena R.A."/>
            <person name="Russell D.A."/>
            <person name="Pope W.H."/>
            <person name="Jacobs-Sera D."/>
            <person name="Hatfull G.F."/>
        </authorList>
    </citation>
    <scope>NUCLEOTIDE SEQUENCE [LARGE SCALE GENOMIC DNA]</scope>
</reference>
<gene>
    <name evidence="1" type="primary">109</name>
    <name evidence="1" type="ORF">SEA_WAMBURGRXPRESS_110</name>
</gene>
<protein>
    <submittedName>
        <fullName evidence="1">Uncharacterized protein</fullName>
    </submittedName>
</protein>
<evidence type="ECO:0000313" key="2">
    <source>
        <dbReference type="Proteomes" id="UP000267267"/>
    </source>
</evidence>
<name>A0A386KAR9_9CAUD</name>
<evidence type="ECO:0000313" key="1">
    <source>
        <dbReference type="EMBL" id="AYD82279.1"/>
    </source>
</evidence>
<dbReference type="Proteomes" id="UP000267267">
    <property type="component" value="Segment"/>
</dbReference>
<proteinExistence type="predicted"/>
<dbReference type="Pfam" id="PF14386">
    <property type="entry name" value="DUF4417"/>
    <property type="match status" value="1"/>
</dbReference>
<sequence>MSEVKSLYGTRSSRYWSEMPGKMDVLNLRMIFPSSSPEGIPDLKRCDGWVPDFLGAWHMPRQRERAARENGALHFFLDDYRFENAFSSPERVVGRVLKVGGALEPNFSLYYDMPRAAKVWNTYRTRWCGAYWQSLGVKVIPTAVWARSDTFEYCFDGIPQGGPVAISTLGVRAEAEDIAIFNDGLRELVDRVEPSVILCYGKLRYVPDSVTLPEVREYPTFWDVRRNELKAANGAG</sequence>
<dbReference type="EMBL" id="MH744425">
    <property type="protein sequence ID" value="AYD82279.1"/>
    <property type="molecule type" value="Genomic_DNA"/>
</dbReference>
<organism evidence="1 2">
    <name type="scientific">Mycobacterium phage Wamburgrxpress</name>
    <dbReference type="NCBI Taxonomy" id="2315617"/>
    <lineage>
        <taxon>Viruses</taxon>
        <taxon>Duplodnaviria</taxon>
        <taxon>Heunggongvirae</taxon>
        <taxon>Uroviricota</taxon>
        <taxon>Caudoviricetes</taxon>
        <taxon>Vilmaviridae</taxon>
        <taxon>Lclasvirinae</taxon>
        <taxon>Bronvirus</taxon>
        <taxon>Bronvirus joedirt</taxon>
        <taxon>Mycobacterium virus JoeDirt</taxon>
    </lineage>
</organism>
<accession>A0A386KAR9</accession>